<reference evidence="1" key="1">
    <citation type="submission" date="2020-08" db="EMBL/GenBank/DDBJ databases">
        <title>Multicomponent nature underlies the extraordinary mechanical properties of spider dragline silk.</title>
        <authorList>
            <person name="Kono N."/>
            <person name="Nakamura H."/>
            <person name="Mori M."/>
            <person name="Yoshida Y."/>
            <person name="Ohtoshi R."/>
            <person name="Malay A.D."/>
            <person name="Moran D.A.P."/>
            <person name="Tomita M."/>
            <person name="Numata K."/>
            <person name="Arakawa K."/>
        </authorList>
    </citation>
    <scope>NUCLEOTIDE SEQUENCE</scope>
</reference>
<name>A0A8X6P825_NEPPI</name>
<evidence type="ECO:0000313" key="2">
    <source>
        <dbReference type="Proteomes" id="UP000887013"/>
    </source>
</evidence>
<accession>A0A8X6P825</accession>
<sequence>MEFLYLPGNESRNISNLALFRHTEKLLSTPFPYPPNKKGFELKIKSPVSKYGGMNCWKRSSAVPLTPLAADCIKRSTPTTAPLSDLF</sequence>
<proteinExistence type="predicted"/>
<keyword evidence="2" id="KW-1185">Reference proteome</keyword>
<evidence type="ECO:0000313" key="1">
    <source>
        <dbReference type="EMBL" id="GFT53556.1"/>
    </source>
</evidence>
<gene>
    <name evidence="1" type="ORF">NPIL_203991</name>
</gene>
<protein>
    <submittedName>
        <fullName evidence="1">Uncharacterized protein</fullName>
    </submittedName>
</protein>
<dbReference type="EMBL" id="BMAW01112604">
    <property type="protein sequence ID" value="GFT53556.1"/>
    <property type="molecule type" value="Genomic_DNA"/>
</dbReference>
<comment type="caution">
    <text evidence="1">The sequence shown here is derived from an EMBL/GenBank/DDBJ whole genome shotgun (WGS) entry which is preliminary data.</text>
</comment>
<dbReference type="Proteomes" id="UP000887013">
    <property type="component" value="Unassembled WGS sequence"/>
</dbReference>
<organism evidence="1 2">
    <name type="scientific">Nephila pilipes</name>
    <name type="common">Giant wood spider</name>
    <name type="synonym">Nephila maculata</name>
    <dbReference type="NCBI Taxonomy" id="299642"/>
    <lineage>
        <taxon>Eukaryota</taxon>
        <taxon>Metazoa</taxon>
        <taxon>Ecdysozoa</taxon>
        <taxon>Arthropoda</taxon>
        <taxon>Chelicerata</taxon>
        <taxon>Arachnida</taxon>
        <taxon>Araneae</taxon>
        <taxon>Araneomorphae</taxon>
        <taxon>Entelegynae</taxon>
        <taxon>Araneoidea</taxon>
        <taxon>Nephilidae</taxon>
        <taxon>Nephila</taxon>
    </lineage>
</organism>
<dbReference type="AlphaFoldDB" id="A0A8X6P825"/>